<dbReference type="InterPro" id="IPR036844">
    <property type="entry name" value="Hint_dom_sf"/>
</dbReference>
<dbReference type="PROSITE" id="PS50819">
    <property type="entry name" value="INTEIN_ENDONUCLEASE"/>
    <property type="match status" value="1"/>
</dbReference>
<dbReference type="PROSITE" id="PS50817">
    <property type="entry name" value="INTEIN_N_TER"/>
    <property type="match status" value="1"/>
</dbReference>
<dbReference type="Gene3D" id="2.170.16.10">
    <property type="entry name" value="Hedgehog/Intein (Hint) domain"/>
    <property type="match status" value="2"/>
</dbReference>
<evidence type="ECO:0000256" key="4">
    <source>
        <dbReference type="SAM" id="Phobius"/>
    </source>
</evidence>
<dbReference type="InterPro" id="IPR006142">
    <property type="entry name" value="INTEIN"/>
</dbReference>
<dbReference type="Pfam" id="PF14528">
    <property type="entry name" value="LAGLIDADG_3"/>
    <property type="match status" value="1"/>
</dbReference>
<keyword evidence="4" id="KW-0472">Membrane</keyword>
<dbReference type="PANTHER" id="PTHR30121:SF6">
    <property type="entry name" value="SLR6007 PROTEIN"/>
    <property type="match status" value="1"/>
</dbReference>
<reference evidence="6 7" key="1">
    <citation type="journal article" date="2015" name="Nature">
        <title>rRNA introns, odd ribosomes, and small enigmatic genomes across a large radiation of phyla.</title>
        <authorList>
            <person name="Brown C.T."/>
            <person name="Hug L.A."/>
            <person name="Thomas B.C."/>
            <person name="Sharon I."/>
            <person name="Castelle C.J."/>
            <person name="Singh A."/>
            <person name="Wilkins M.J."/>
            <person name="Williams K.H."/>
            <person name="Banfield J.F."/>
        </authorList>
    </citation>
    <scope>NUCLEOTIDE SEQUENCE [LARGE SCALE GENOMIC DNA]</scope>
</reference>
<gene>
    <name evidence="6" type="ORF">UX92_C0014G0029</name>
</gene>
<feature type="transmembrane region" description="Helical" evidence="4">
    <location>
        <begin position="26"/>
        <end position="44"/>
    </location>
</feature>
<organism evidence="6 7">
    <name type="scientific">Candidatus Amesbacteria bacterium GW2011_GWA1_47_20</name>
    <dbReference type="NCBI Taxonomy" id="1618354"/>
    <lineage>
        <taxon>Bacteria</taxon>
        <taxon>Candidatus Amesiibacteriota</taxon>
    </lineage>
</organism>
<dbReference type="InterPro" id="IPR027434">
    <property type="entry name" value="Homing_endonucl"/>
</dbReference>
<evidence type="ECO:0000256" key="1">
    <source>
        <dbReference type="ARBA" id="ARBA00022813"/>
    </source>
</evidence>
<dbReference type="PANTHER" id="PTHR30121">
    <property type="entry name" value="UNCHARACTERIZED PROTEIN YJGR-RELATED"/>
    <property type="match status" value="1"/>
</dbReference>
<dbReference type="SMART" id="SM00305">
    <property type="entry name" value="HintC"/>
    <property type="match status" value="1"/>
</dbReference>
<comment type="caution">
    <text evidence="6">The sequence shown here is derived from an EMBL/GenBank/DDBJ whole genome shotgun (WGS) entry which is preliminary data.</text>
</comment>
<dbReference type="PRINTS" id="PR00379">
    <property type="entry name" value="INTEIN"/>
</dbReference>
<name>A0A0G1UT01_9BACT</name>
<dbReference type="InterPro" id="IPR006141">
    <property type="entry name" value="Intein_N"/>
</dbReference>
<feature type="region of interest" description="Disordered" evidence="3">
    <location>
        <begin position="150"/>
        <end position="172"/>
    </location>
</feature>
<dbReference type="InterPro" id="IPR003587">
    <property type="entry name" value="Hint_dom_N"/>
</dbReference>
<dbReference type="InterPro" id="IPR008969">
    <property type="entry name" value="CarboxyPept-like_regulatory"/>
</dbReference>
<keyword evidence="1" id="KW-0068">Autocatalytic cleavage</keyword>
<dbReference type="Gene3D" id="3.10.28.10">
    <property type="entry name" value="Homing endonucleases"/>
    <property type="match status" value="1"/>
</dbReference>
<dbReference type="Pfam" id="PF19044">
    <property type="entry name" value="P-loop_TraG"/>
    <property type="match status" value="1"/>
</dbReference>
<evidence type="ECO:0000313" key="7">
    <source>
        <dbReference type="Proteomes" id="UP000034565"/>
    </source>
</evidence>
<feature type="transmembrane region" description="Helical" evidence="4">
    <location>
        <begin position="50"/>
        <end position="68"/>
    </location>
</feature>
<keyword evidence="4" id="KW-0812">Transmembrane</keyword>
<sequence>MDQHPVPQNISSYEFRLVGDMTLKQFFQLAGGVLAAVIIYRLPLPGLIKWPFMGLGVLTGVMLAFVPVSGRPFSQWIMAFIQAIYSPTEFHWSESPQPSAPSSQSTSTLPLSRPSPLDLIEEQLFSRFSQIFQHPNLAFSAINPLIKSPPSPPPLPVPLPTTHDTTPSMPPPDHPNLLSGSVTTPSGQSIEGVILELVDASGLPVRALRTNKLGQFMTATPLPAGAYTLTAEKEGLQFAPLTLNLANQVIAPLIIKSTTQDHLDIADIAQDLVVLKDGSACLILEVSALNFGLLSEKEQDATIYAYAQLLNSLTFSIQIVVSSKQKDISDYLALLDSRLIHMTSPLIKNQLAKYRDFIKTVVRQGNVLDKKFYVAIPFSSLELGVAAGVSVLTKKKGLPKPVSEILERALLSLSPKRDHLVRLFTRIGLRARQLSTPELVQFFFNSYNRSQMETRVSSISAIAPKSINVDFNTLKIDDWYYRTLFVAGYPRFVTANWLAPLINFDHSLNVSMFVYPVESKSTLDDLRRKIAEMEAEISTDLQRGRVVDPSTQAKLEDALSLQDQLVKGAERFFQFALYITIPAKSESELNQVTKQVSSTLGSLLITTAPALLQQADGFKTTLPTCLDHLLVTRNMDTTSLATTFPFTSSELTSNEGVLYGLNEHNGSLVIFDRFSLENANSVVFAKAGSGKSIFGPDKALFDDGSGPKLSPIGPLIENLITKCGAQKIDKEIEGVVSPDLKVWTFNKDLEGQWSKVTIAARKKFSPRSKLYTVTTKSGRQITITADHNLVVIRQGKIRVMRSEAIKVGEAVPLPRSYSIQPTRSLKSELLTLLGLITSEGHATRDRIEIYNIDSFVLNVIKDCAEKLGYRVSPRYNYPQRSIRGYSIQPNSFAKICYELGVCGRSGEKRVPSILFSCSNKQVACYLKAYYEGDGGVERHEITATTKSKDLASDLAYLLFRFSIIARIKAKQKAATNTIKKTMSTYYRVSISGRDQIQKFADQIGFLTETKISQLRKLLESIPNGNTNTDTVPTLGPIFKYLCNTLYPSTEIKTPQILIDIKNGEYNPSREQLLVTIKLCEDRIFELRSLNSHIQILRSLPPISKLIEIGKKSRRLNHLLWEQLGQSWRVMKKYLHPPLAQNALVVYNTISGQQTTVSQVSNALYTSFKEQGMSLMHHDSSLWNSIVNRNGNSKYTSLTKAAKFITKQYRSTQLKIRHAKEKLSELKLLANSDLFWDPIVSIERIKHKEKYVYDLQVDNGVFLAGEGGMFVHNSYLVKLEVLRSLMFGTEMIIIDPENEYKTLCDAVGGENELNLKILSLHSLFKVIMGTLTPAEEAILDRALVATYKMKGITPDPVTQKLPPPLMEDLYKALVGMEEPQSKSLADRIEKFVKGSFRGIIDQPSNVSLKNPFTVFSVRDLEDSLKPIAIFIILDYIWTKMRRDLKKRLLIVDEAWYLMRSPDSAAFLYGIAKRARKYFLGLTTITQDVEDFLSTDYGKAIVTNSSIQILMKQSPAAIDKVAQVFYLSEGEKHLLLSSEVGEGLFFAGNNHVAVRVVASPDEHKLITTKPSEILAQQKARLVPETA</sequence>
<dbReference type="InterPro" id="IPR030934">
    <property type="entry name" value="Intein_C"/>
</dbReference>
<dbReference type="SUPFAM" id="SSF52540">
    <property type="entry name" value="P-loop containing nucleoside triphosphate hydrolases"/>
    <property type="match status" value="1"/>
</dbReference>
<dbReference type="InterPro" id="IPR051162">
    <property type="entry name" value="T4SS_component"/>
</dbReference>
<dbReference type="InterPro" id="IPR004042">
    <property type="entry name" value="Intein_endonuc_central"/>
</dbReference>
<dbReference type="InterPro" id="IPR024414">
    <property type="entry name" value="Uncharacterised_PrgI"/>
</dbReference>
<dbReference type="InterPro" id="IPR043964">
    <property type="entry name" value="P-loop_TraG"/>
</dbReference>
<dbReference type="Proteomes" id="UP000034565">
    <property type="component" value="Unassembled WGS sequence"/>
</dbReference>
<dbReference type="Gene3D" id="2.60.40.1120">
    <property type="entry name" value="Carboxypeptidase-like, regulatory domain"/>
    <property type="match status" value="1"/>
</dbReference>
<dbReference type="EMBL" id="LCOA01000014">
    <property type="protein sequence ID" value="KKU69138.1"/>
    <property type="molecule type" value="Genomic_DNA"/>
</dbReference>
<dbReference type="SUPFAM" id="SSF55608">
    <property type="entry name" value="Homing endonucleases"/>
    <property type="match status" value="1"/>
</dbReference>
<dbReference type="PROSITE" id="PS50818">
    <property type="entry name" value="INTEIN_C_TER"/>
    <property type="match status" value="1"/>
</dbReference>
<dbReference type="GO" id="GO:0016539">
    <property type="term" value="P:intein-mediated protein splicing"/>
    <property type="evidence" value="ECO:0007669"/>
    <property type="project" value="InterPro"/>
</dbReference>
<protein>
    <submittedName>
        <fullName evidence="6">Type IV secretory pathway VirB4 component-like protein</fullName>
    </submittedName>
</protein>
<dbReference type="CDD" id="cd00081">
    <property type="entry name" value="Hint"/>
    <property type="match status" value="1"/>
</dbReference>
<dbReference type="InterPro" id="IPR027417">
    <property type="entry name" value="P-loop_NTPase"/>
</dbReference>
<dbReference type="Pfam" id="PF14890">
    <property type="entry name" value="Intein_splicing"/>
    <property type="match status" value="1"/>
</dbReference>
<dbReference type="Gene3D" id="1.10.8.730">
    <property type="match status" value="1"/>
</dbReference>
<dbReference type="Pfam" id="PF12666">
    <property type="entry name" value="PrgI"/>
    <property type="match status" value="1"/>
</dbReference>
<dbReference type="SUPFAM" id="SSF51294">
    <property type="entry name" value="Hedgehog/intein (Hint) domain"/>
    <property type="match status" value="1"/>
</dbReference>
<evidence type="ECO:0000259" key="5">
    <source>
        <dbReference type="PROSITE" id="PS50819"/>
    </source>
</evidence>
<accession>A0A0G1UT01</accession>
<dbReference type="SMART" id="SM00306">
    <property type="entry name" value="HintN"/>
    <property type="match status" value="1"/>
</dbReference>
<evidence type="ECO:0000313" key="6">
    <source>
        <dbReference type="EMBL" id="KKU69138.1"/>
    </source>
</evidence>
<dbReference type="SUPFAM" id="SSF49464">
    <property type="entry name" value="Carboxypeptidase regulatory domain-like"/>
    <property type="match status" value="1"/>
</dbReference>
<dbReference type="InterPro" id="IPR004860">
    <property type="entry name" value="LAGLIDADG_dom"/>
</dbReference>
<dbReference type="InterPro" id="IPR003586">
    <property type="entry name" value="Hint_dom_C"/>
</dbReference>
<keyword evidence="4" id="KW-1133">Transmembrane helix</keyword>
<dbReference type="GO" id="GO:0004519">
    <property type="term" value="F:endonuclease activity"/>
    <property type="evidence" value="ECO:0007669"/>
    <property type="project" value="InterPro"/>
</dbReference>
<proteinExistence type="predicted"/>
<keyword evidence="2" id="KW-0651">Protein splicing</keyword>
<dbReference type="CDD" id="cd01127">
    <property type="entry name" value="TrwB_TraG_TraD_VirD4"/>
    <property type="match status" value="1"/>
</dbReference>
<dbReference type="NCBIfam" id="TIGR01445">
    <property type="entry name" value="intein_Nterm"/>
    <property type="match status" value="1"/>
</dbReference>
<dbReference type="Gene3D" id="3.40.50.300">
    <property type="entry name" value="P-loop containing nucleotide triphosphate hydrolases"/>
    <property type="match status" value="1"/>
</dbReference>
<feature type="domain" description="DOD-type homing endonuclease" evidence="5">
    <location>
        <begin position="832"/>
        <end position="963"/>
    </location>
</feature>
<feature type="compositionally biased region" description="Pro residues" evidence="3">
    <location>
        <begin position="150"/>
        <end position="159"/>
    </location>
</feature>
<evidence type="ECO:0000256" key="3">
    <source>
        <dbReference type="SAM" id="MobiDB-lite"/>
    </source>
</evidence>
<evidence type="ECO:0000256" key="2">
    <source>
        <dbReference type="ARBA" id="ARBA00023000"/>
    </source>
</evidence>